<gene>
    <name evidence="2" type="ORF">GRG538_LOCUS10984</name>
    <name evidence="3" type="ORF">QYT958_LOCUS4954</name>
</gene>
<dbReference type="AlphaFoldDB" id="A0A820VSU1"/>
<evidence type="ECO:0000313" key="2">
    <source>
        <dbReference type="EMBL" id="CAF3411852.1"/>
    </source>
</evidence>
<name>A0A820VSU1_9BILA</name>
<evidence type="ECO:0000259" key="1">
    <source>
        <dbReference type="Pfam" id="PF03184"/>
    </source>
</evidence>
<dbReference type="Proteomes" id="UP000663848">
    <property type="component" value="Unassembled WGS sequence"/>
</dbReference>
<dbReference type="GO" id="GO:0003677">
    <property type="term" value="F:DNA binding"/>
    <property type="evidence" value="ECO:0007669"/>
    <property type="project" value="TreeGrafter"/>
</dbReference>
<accession>A0A820VSU1</accession>
<feature type="domain" description="DDE-1" evidence="1">
    <location>
        <begin position="318"/>
        <end position="490"/>
    </location>
</feature>
<dbReference type="InterPro" id="IPR004875">
    <property type="entry name" value="DDE_SF_endonuclease_dom"/>
</dbReference>
<reference evidence="3" key="1">
    <citation type="submission" date="2021-02" db="EMBL/GenBank/DDBJ databases">
        <authorList>
            <person name="Nowell W R."/>
        </authorList>
    </citation>
    <scope>NUCLEOTIDE SEQUENCE</scope>
</reference>
<evidence type="ECO:0000313" key="3">
    <source>
        <dbReference type="EMBL" id="CAF4504455.1"/>
    </source>
</evidence>
<dbReference type="PANTHER" id="PTHR19303">
    <property type="entry name" value="TRANSPOSON"/>
    <property type="match status" value="1"/>
</dbReference>
<dbReference type="EMBL" id="CAJOBR010000396">
    <property type="protein sequence ID" value="CAF4504455.1"/>
    <property type="molecule type" value="Genomic_DNA"/>
</dbReference>
<dbReference type="Proteomes" id="UP000663872">
    <property type="component" value="Unassembled WGS sequence"/>
</dbReference>
<dbReference type="EMBL" id="CAJNYT010001464">
    <property type="protein sequence ID" value="CAF3411852.1"/>
    <property type="molecule type" value="Genomic_DNA"/>
</dbReference>
<proteinExistence type="predicted"/>
<dbReference type="InterPro" id="IPR050863">
    <property type="entry name" value="CenT-Element_Derived"/>
</dbReference>
<dbReference type="GO" id="GO:0005634">
    <property type="term" value="C:nucleus"/>
    <property type="evidence" value="ECO:0007669"/>
    <property type="project" value="TreeGrafter"/>
</dbReference>
<sequence length="558" mass="64784">MDKDLVTNSHLLPLNVNDDVHQESDSDVSSINSDIEVDDAEQVNDDFIRLNLSNNEYSSEDEIENSITGNNSEEIICLNQSSTSPKSKTLVVVTQHKRRQWSFQEKLKIISEFNKGTSLHTLELKYKCIRKMIRHWKKNENQLVKVLKDKGCKGKKRKRLGGAGAKLAYYDLDEHLFNWYRSKRGLDQEGINVCKDKVTFKGMIRQGKRICAENKSKEPSIKWYTRFLKRHRLSLQKPVRRQKISLPEAYLLIEKFHSFLRRSGRLGPERSVMGCFIESDVCNMDESPLNLWGDQSKRCIDDINTKNEIDGHLDDKRFATLILCVFPEGNHRVEPVLLFKGTGRVAATEEKNYSPGVKVFFTPKSVINTPTMEKYMTWWFNKVKDGSRKLFITDSCTSHLNENLKKRMRDNGVCLAIIPKGCTQYIQILDVYVFSAFKNHYYDFAEEFLELNGPRSKLKLTSSQKRVLCTRLTSSAWARTLKSINFQSAFRSLGYTWTNNSIIQPSHIKWYKFDPNAIESIEIENDSQNNDLEKQQETTSSIMKTQHKQLTLKDIWKK</sequence>
<protein>
    <recommendedName>
        <fullName evidence="1">DDE-1 domain-containing protein</fullName>
    </recommendedName>
</protein>
<comment type="caution">
    <text evidence="3">The sequence shown here is derived from an EMBL/GenBank/DDBJ whole genome shotgun (WGS) entry which is preliminary data.</text>
</comment>
<dbReference type="PANTHER" id="PTHR19303:SF73">
    <property type="entry name" value="PROTEIN PDC2"/>
    <property type="match status" value="1"/>
</dbReference>
<evidence type="ECO:0000313" key="4">
    <source>
        <dbReference type="Proteomes" id="UP000663848"/>
    </source>
</evidence>
<organism evidence="3 4">
    <name type="scientific">Rotaria socialis</name>
    <dbReference type="NCBI Taxonomy" id="392032"/>
    <lineage>
        <taxon>Eukaryota</taxon>
        <taxon>Metazoa</taxon>
        <taxon>Spiralia</taxon>
        <taxon>Gnathifera</taxon>
        <taxon>Rotifera</taxon>
        <taxon>Eurotatoria</taxon>
        <taxon>Bdelloidea</taxon>
        <taxon>Philodinida</taxon>
        <taxon>Philodinidae</taxon>
        <taxon>Rotaria</taxon>
    </lineage>
</organism>
<dbReference type="Pfam" id="PF03184">
    <property type="entry name" value="DDE_1"/>
    <property type="match status" value="1"/>
</dbReference>